<sequence>MKQVRNTNAKTEILKLIEESEKAWSHADIQDKLGTLCNRVTIYRVLERLEEEGKVHKIVNVDGVVNYAKCKHCQSDHHDHQHIHFNCESCHSVICIENAVPEIELPKGYVSRSYNFVISGLCPNCSANSN</sequence>
<keyword evidence="3 7" id="KW-0862">Zinc</keyword>
<protein>
    <submittedName>
        <fullName evidence="9">Fur family transcriptional regulator, ferric uptake regulator</fullName>
    </submittedName>
</protein>
<comment type="cofactor">
    <cofactor evidence="7">
        <name>Zn(2+)</name>
        <dbReference type="ChEBI" id="CHEBI:29105"/>
    </cofactor>
    <text evidence="7">Binds 1 zinc ion per subunit.</text>
</comment>
<dbReference type="AlphaFoldDB" id="A0A1U7PUU2"/>
<feature type="binding site" evidence="7">
    <location>
        <position position="87"/>
    </location>
    <ligand>
        <name>Zn(2+)</name>
        <dbReference type="ChEBI" id="CHEBI:29105"/>
    </ligand>
</feature>
<comment type="cofactor">
    <cofactor evidence="8">
        <name>Mn(2+)</name>
        <dbReference type="ChEBI" id="CHEBI:29035"/>
    </cofactor>
    <cofactor evidence="8">
        <name>Fe(2+)</name>
        <dbReference type="ChEBI" id="CHEBI:29033"/>
    </cofactor>
    <text evidence="8">Binds 1 Mn(2+) or Fe(2+) ion per subunit.</text>
</comment>
<dbReference type="SUPFAM" id="SSF46785">
    <property type="entry name" value="Winged helix' DNA-binding domain"/>
    <property type="match status" value="1"/>
</dbReference>
<dbReference type="OrthoDB" id="594893at2"/>
<dbReference type="Gene3D" id="1.10.10.10">
    <property type="entry name" value="Winged helix-like DNA-binding domain superfamily/Winged helix DNA-binding domain"/>
    <property type="match status" value="1"/>
</dbReference>
<dbReference type="InterPro" id="IPR002481">
    <property type="entry name" value="FUR"/>
</dbReference>
<dbReference type="PANTHER" id="PTHR33202:SF7">
    <property type="entry name" value="FERRIC UPTAKE REGULATION PROTEIN"/>
    <property type="match status" value="1"/>
</dbReference>
<evidence type="ECO:0000313" key="10">
    <source>
        <dbReference type="Proteomes" id="UP000187261"/>
    </source>
</evidence>
<reference evidence="10" key="1">
    <citation type="submission" date="2016-10" db="EMBL/GenBank/DDBJ databases">
        <authorList>
            <person name="Varghese N."/>
            <person name="Submissions S."/>
        </authorList>
    </citation>
    <scope>NUCLEOTIDE SEQUENCE [LARGE SCALE GENOMIC DNA]</scope>
    <source>
        <strain evidence="10">DSM 19482</strain>
    </source>
</reference>
<dbReference type="GO" id="GO:0000976">
    <property type="term" value="F:transcription cis-regulatory region binding"/>
    <property type="evidence" value="ECO:0007669"/>
    <property type="project" value="TreeGrafter"/>
</dbReference>
<dbReference type="GO" id="GO:1900376">
    <property type="term" value="P:regulation of secondary metabolite biosynthetic process"/>
    <property type="evidence" value="ECO:0007669"/>
    <property type="project" value="TreeGrafter"/>
</dbReference>
<dbReference type="GO" id="GO:0003700">
    <property type="term" value="F:DNA-binding transcription factor activity"/>
    <property type="evidence" value="ECO:0007669"/>
    <property type="project" value="InterPro"/>
</dbReference>
<evidence type="ECO:0000256" key="7">
    <source>
        <dbReference type="PIRSR" id="PIRSR602481-1"/>
    </source>
</evidence>
<dbReference type="InterPro" id="IPR036388">
    <property type="entry name" value="WH-like_DNA-bd_sf"/>
</dbReference>
<feature type="binding site" evidence="7">
    <location>
        <position position="122"/>
    </location>
    <ligand>
        <name>Zn(2+)</name>
        <dbReference type="ChEBI" id="CHEBI:29105"/>
    </ligand>
</feature>
<evidence type="ECO:0000256" key="8">
    <source>
        <dbReference type="PIRSR" id="PIRSR602481-2"/>
    </source>
</evidence>
<evidence type="ECO:0000313" key="9">
    <source>
        <dbReference type="EMBL" id="SIT96659.1"/>
    </source>
</evidence>
<name>A0A1U7PUU2_9FLAO</name>
<keyword evidence="7" id="KW-0479">Metal-binding</keyword>
<dbReference type="GO" id="GO:0008270">
    <property type="term" value="F:zinc ion binding"/>
    <property type="evidence" value="ECO:0007669"/>
    <property type="project" value="TreeGrafter"/>
</dbReference>
<dbReference type="InterPro" id="IPR036390">
    <property type="entry name" value="WH_DNA-bd_sf"/>
</dbReference>
<dbReference type="EMBL" id="FTPU01000011">
    <property type="protein sequence ID" value="SIT96659.1"/>
    <property type="molecule type" value="Genomic_DNA"/>
</dbReference>
<dbReference type="GO" id="GO:0045892">
    <property type="term" value="P:negative regulation of DNA-templated transcription"/>
    <property type="evidence" value="ECO:0007669"/>
    <property type="project" value="TreeGrafter"/>
</dbReference>
<organism evidence="9 10">
    <name type="scientific">Epilithonimonas bovis DSM 19482</name>
    <dbReference type="NCBI Taxonomy" id="1121284"/>
    <lineage>
        <taxon>Bacteria</taxon>
        <taxon>Pseudomonadati</taxon>
        <taxon>Bacteroidota</taxon>
        <taxon>Flavobacteriia</taxon>
        <taxon>Flavobacteriales</taxon>
        <taxon>Weeksellaceae</taxon>
        <taxon>Chryseobacterium group</taxon>
        <taxon>Epilithonimonas</taxon>
    </lineage>
</organism>
<evidence type="ECO:0000256" key="1">
    <source>
        <dbReference type="ARBA" id="ARBA00007957"/>
    </source>
</evidence>
<feature type="binding site" evidence="8">
    <location>
        <position position="77"/>
    </location>
    <ligand>
        <name>Fe cation</name>
        <dbReference type="ChEBI" id="CHEBI:24875"/>
    </ligand>
</feature>
<dbReference type="Gene3D" id="3.30.1490.190">
    <property type="match status" value="1"/>
</dbReference>
<dbReference type="Proteomes" id="UP000187261">
    <property type="component" value="Unassembled WGS sequence"/>
</dbReference>
<proteinExistence type="inferred from homology"/>
<feature type="binding site" evidence="8">
    <location>
        <position position="79"/>
    </location>
    <ligand>
        <name>Fe cation</name>
        <dbReference type="ChEBI" id="CHEBI:24875"/>
    </ligand>
</feature>
<dbReference type="PANTHER" id="PTHR33202">
    <property type="entry name" value="ZINC UPTAKE REGULATION PROTEIN"/>
    <property type="match status" value="1"/>
</dbReference>
<keyword evidence="2" id="KW-0678">Repressor</keyword>
<keyword evidence="8" id="KW-0408">Iron</keyword>
<evidence type="ECO:0000256" key="3">
    <source>
        <dbReference type="ARBA" id="ARBA00022833"/>
    </source>
</evidence>
<dbReference type="Pfam" id="PF01475">
    <property type="entry name" value="FUR"/>
    <property type="match status" value="1"/>
</dbReference>
<keyword evidence="10" id="KW-1185">Reference proteome</keyword>
<accession>A0A1U7PUU2</accession>
<keyword evidence="4" id="KW-0805">Transcription regulation</keyword>
<evidence type="ECO:0000256" key="5">
    <source>
        <dbReference type="ARBA" id="ARBA00023125"/>
    </source>
</evidence>
<keyword evidence="6" id="KW-0804">Transcription</keyword>
<gene>
    <name evidence="9" type="ORF">SAMN05660493_01351</name>
</gene>
<dbReference type="STRING" id="1121284.SAMN05660493_01351"/>
<keyword evidence="5" id="KW-0238">DNA-binding</keyword>
<evidence type="ECO:0000256" key="4">
    <source>
        <dbReference type="ARBA" id="ARBA00023015"/>
    </source>
</evidence>
<dbReference type="InterPro" id="IPR043135">
    <property type="entry name" value="Fur_C"/>
</dbReference>
<evidence type="ECO:0000256" key="6">
    <source>
        <dbReference type="ARBA" id="ARBA00023163"/>
    </source>
</evidence>
<evidence type="ECO:0000256" key="2">
    <source>
        <dbReference type="ARBA" id="ARBA00022491"/>
    </source>
</evidence>
<dbReference type="RefSeq" id="WP_076782871.1">
    <property type="nucleotide sequence ID" value="NZ_FTPU01000011.1"/>
</dbReference>
<comment type="similarity">
    <text evidence="1">Belongs to the Fur family.</text>
</comment>
<feature type="binding site" evidence="7">
    <location>
        <position position="90"/>
    </location>
    <ligand>
        <name>Zn(2+)</name>
        <dbReference type="ChEBI" id="CHEBI:29105"/>
    </ligand>
</feature>
<feature type="binding site" evidence="7">
    <location>
        <position position="125"/>
    </location>
    <ligand>
        <name>Zn(2+)</name>
        <dbReference type="ChEBI" id="CHEBI:29105"/>
    </ligand>
</feature>